<proteinExistence type="predicted"/>
<evidence type="ECO:0000313" key="2">
    <source>
        <dbReference type="Proteomes" id="UP000640333"/>
    </source>
</evidence>
<dbReference type="AlphaFoldDB" id="A0A8J7FNK1"/>
<dbReference type="InterPro" id="IPR058227">
    <property type="entry name" value="RSP_7527-like"/>
</dbReference>
<sequence>MPQEYDPSIRLNQYGQVDADYYVQKAHDARSEAMAEMLQAVKAWIKTKVTFERIPTQQTLFGH</sequence>
<reference evidence="1" key="1">
    <citation type="submission" date="2020-10" db="EMBL/GenBank/DDBJ databases">
        <title>Bacterium isolated from coastal waters sediment.</title>
        <authorList>
            <person name="Chen R.-J."/>
            <person name="Lu D.-C."/>
            <person name="Zhu K.-L."/>
            <person name="Du Z.-J."/>
        </authorList>
    </citation>
    <scope>NUCLEOTIDE SEQUENCE</scope>
    <source>
        <strain evidence="1">N1Y112</strain>
    </source>
</reference>
<organism evidence="1 2">
    <name type="scientific">Pontibacterium sinense</name>
    <dbReference type="NCBI Taxonomy" id="2781979"/>
    <lineage>
        <taxon>Bacteria</taxon>
        <taxon>Pseudomonadati</taxon>
        <taxon>Pseudomonadota</taxon>
        <taxon>Gammaproteobacteria</taxon>
        <taxon>Oceanospirillales</taxon>
        <taxon>Oceanospirillaceae</taxon>
        <taxon>Pontibacterium</taxon>
    </lineage>
</organism>
<comment type="caution">
    <text evidence="1">The sequence shown here is derived from an EMBL/GenBank/DDBJ whole genome shotgun (WGS) entry which is preliminary data.</text>
</comment>
<dbReference type="Proteomes" id="UP000640333">
    <property type="component" value="Unassembled WGS sequence"/>
</dbReference>
<dbReference type="EMBL" id="JADEYS010000031">
    <property type="protein sequence ID" value="MBE9399613.1"/>
    <property type="molecule type" value="Genomic_DNA"/>
</dbReference>
<gene>
    <name evidence="1" type="ORF">IOQ59_20310</name>
</gene>
<dbReference type="NCBIfam" id="NF046098">
    <property type="entry name" value="RSP_7527_fam"/>
    <property type="match status" value="1"/>
</dbReference>
<evidence type="ECO:0000313" key="1">
    <source>
        <dbReference type="EMBL" id="MBE9399613.1"/>
    </source>
</evidence>
<protein>
    <submittedName>
        <fullName evidence="1">Uncharacterized protein</fullName>
    </submittedName>
</protein>
<accession>A0A8J7FNK1</accession>
<keyword evidence="2" id="KW-1185">Reference proteome</keyword>
<dbReference type="RefSeq" id="WP_193955309.1">
    <property type="nucleotide sequence ID" value="NZ_JADEYS010000031.1"/>
</dbReference>
<name>A0A8J7FNK1_9GAMM</name>